<proteinExistence type="predicted"/>
<accession>A0A4Z2I3V8</accession>
<comment type="caution">
    <text evidence="2">The sequence shown here is derived from an EMBL/GenBank/DDBJ whole genome shotgun (WGS) entry which is preliminary data.</text>
</comment>
<keyword evidence="3" id="KW-1185">Reference proteome</keyword>
<dbReference type="Proteomes" id="UP000314294">
    <property type="component" value="Unassembled WGS sequence"/>
</dbReference>
<gene>
    <name evidence="2" type="ORF">EYF80_017077</name>
</gene>
<sequence length="258" mass="28254">MLYTLSKSTLHQGSDSTRVMVQNPLLSLPSVFPSTATPAMGEPRSTTTNLRKTHRCHSQHAVVEDSGKEFNNPVVIRTDIVFFVLHSSKSTSFFSSDFSSSSSSSSSSSTSTSMPSMVFCSCSLTRFSSSRPSCRSLHTSRILPANSVLAPCFSSLASLARKKTSSARKRPDITPVVMLIIWAALAAPPATLSTCTVLMRLSVLTTSALPARPPSFMTCLTFWFRCFLEMFSAYCSKFHSSSISIPSCRRDQRLCHYV</sequence>
<protein>
    <submittedName>
        <fullName evidence="2">Uncharacterized protein</fullName>
    </submittedName>
</protein>
<dbReference type="EMBL" id="SRLO01000134">
    <property type="protein sequence ID" value="TNN72628.1"/>
    <property type="molecule type" value="Genomic_DNA"/>
</dbReference>
<reference evidence="2 3" key="1">
    <citation type="submission" date="2019-03" db="EMBL/GenBank/DDBJ databases">
        <title>First draft genome of Liparis tanakae, snailfish: a comprehensive survey of snailfish specific genes.</title>
        <authorList>
            <person name="Kim W."/>
            <person name="Song I."/>
            <person name="Jeong J.-H."/>
            <person name="Kim D."/>
            <person name="Kim S."/>
            <person name="Ryu S."/>
            <person name="Song J.Y."/>
            <person name="Lee S.K."/>
        </authorList>
    </citation>
    <scope>NUCLEOTIDE SEQUENCE [LARGE SCALE GENOMIC DNA]</scope>
    <source>
        <tissue evidence="2">Muscle</tissue>
    </source>
</reference>
<evidence type="ECO:0000313" key="2">
    <source>
        <dbReference type="EMBL" id="TNN72628.1"/>
    </source>
</evidence>
<name>A0A4Z2I3V8_9TELE</name>
<feature type="region of interest" description="Disordered" evidence="1">
    <location>
        <begin position="93"/>
        <end position="115"/>
    </location>
</feature>
<dbReference type="AlphaFoldDB" id="A0A4Z2I3V8"/>
<feature type="compositionally biased region" description="Low complexity" evidence="1">
    <location>
        <begin position="93"/>
        <end position="113"/>
    </location>
</feature>
<evidence type="ECO:0000256" key="1">
    <source>
        <dbReference type="SAM" id="MobiDB-lite"/>
    </source>
</evidence>
<evidence type="ECO:0000313" key="3">
    <source>
        <dbReference type="Proteomes" id="UP000314294"/>
    </source>
</evidence>
<organism evidence="2 3">
    <name type="scientific">Liparis tanakae</name>
    <name type="common">Tanaka's snailfish</name>
    <dbReference type="NCBI Taxonomy" id="230148"/>
    <lineage>
        <taxon>Eukaryota</taxon>
        <taxon>Metazoa</taxon>
        <taxon>Chordata</taxon>
        <taxon>Craniata</taxon>
        <taxon>Vertebrata</taxon>
        <taxon>Euteleostomi</taxon>
        <taxon>Actinopterygii</taxon>
        <taxon>Neopterygii</taxon>
        <taxon>Teleostei</taxon>
        <taxon>Neoteleostei</taxon>
        <taxon>Acanthomorphata</taxon>
        <taxon>Eupercaria</taxon>
        <taxon>Perciformes</taxon>
        <taxon>Cottioidei</taxon>
        <taxon>Cottales</taxon>
        <taxon>Liparidae</taxon>
        <taxon>Liparis</taxon>
    </lineage>
</organism>